<evidence type="ECO:0000259" key="1">
    <source>
        <dbReference type="Pfam" id="PF13649"/>
    </source>
</evidence>
<keyword evidence="3" id="KW-1185">Reference proteome</keyword>
<dbReference type="Gene3D" id="3.40.50.150">
    <property type="entry name" value="Vaccinia Virus protein VP39"/>
    <property type="match status" value="1"/>
</dbReference>
<organism evidence="2 3">
    <name type="scientific">Roseateles violae</name>
    <dbReference type="NCBI Taxonomy" id="3058042"/>
    <lineage>
        <taxon>Bacteria</taxon>
        <taxon>Pseudomonadati</taxon>
        <taxon>Pseudomonadota</taxon>
        <taxon>Betaproteobacteria</taxon>
        <taxon>Burkholderiales</taxon>
        <taxon>Sphaerotilaceae</taxon>
        <taxon>Roseateles</taxon>
    </lineage>
</organism>
<dbReference type="EC" id="2.1.-.-" evidence="2"/>
<protein>
    <submittedName>
        <fullName evidence="2">Class I SAM-dependent methyltransferase</fullName>
        <ecNumber evidence="2">2.1.-.-</ecNumber>
    </submittedName>
</protein>
<keyword evidence="2" id="KW-0489">Methyltransferase</keyword>
<dbReference type="Proteomes" id="UP001228044">
    <property type="component" value="Unassembled WGS sequence"/>
</dbReference>
<name>A0ABT8DM92_9BURK</name>
<dbReference type="EMBL" id="JAUHHC010000001">
    <property type="protein sequence ID" value="MDN3919527.1"/>
    <property type="molecule type" value="Genomic_DNA"/>
</dbReference>
<dbReference type="PANTHER" id="PTHR43464">
    <property type="entry name" value="METHYLTRANSFERASE"/>
    <property type="match status" value="1"/>
</dbReference>
<evidence type="ECO:0000313" key="2">
    <source>
        <dbReference type="EMBL" id="MDN3919527.1"/>
    </source>
</evidence>
<reference evidence="2 3" key="1">
    <citation type="submission" date="2023-06" db="EMBL/GenBank/DDBJ databases">
        <title>Pelomonas sp. PFR6 16S ribosomal RNA gene Genome sequencing and assembly.</title>
        <authorList>
            <person name="Woo H."/>
        </authorList>
    </citation>
    <scope>NUCLEOTIDE SEQUENCE [LARGE SCALE GENOMIC DNA]</scope>
    <source>
        <strain evidence="2 3">PFR6</strain>
    </source>
</reference>
<dbReference type="GO" id="GO:0008168">
    <property type="term" value="F:methyltransferase activity"/>
    <property type="evidence" value="ECO:0007669"/>
    <property type="project" value="UniProtKB-KW"/>
</dbReference>
<dbReference type="InterPro" id="IPR029063">
    <property type="entry name" value="SAM-dependent_MTases_sf"/>
</dbReference>
<dbReference type="SUPFAM" id="SSF53335">
    <property type="entry name" value="S-adenosyl-L-methionine-dependent methyltransferases"/>
    <property type="match status" value="1"/>
</dbReference>
<proteinExistence type="predicted"/>
<evidence type="ECO:0000313" key="3">
    <source>
        <dbReference type="Proteomes" id="UP001228044"/>
    </source>
</evidence>
<dbReference type="GO" id="GO:0032259">
    <property type="term" value="P:methylation"/>
    <property type="evidence" value="ECO:0007669"/>
    <property type="project" value="UniProtKB-KW"/>
</dbReference>
<dbReference type="PANTHER" id="PTHR43464:SF23">
    <property type="entry name" value="JUVENILE HORMONE ACID O-METHYLTRANSFERASE"/>
    <property type="match status" value="1"/>
</dbReference>
<keyword evidence="2" id="KW-0808">Transferase</keyword>
<sequence>MDVSNPPPTPAADMVDYYRRRAAYYERVYQKPERQADLRAMEAWVAEAFRGRRVLELACGTGWWTPHGARHCEHWLATDLNPETMALAREKPLPPGKVEFAIADAYALAGLGERRFDAGFAGFWWSHVPLGRLSAWIDTLHARLEDGARVVVMDNRFVPGSSLPLDRLDAEGNSYQTRELDDGSLHEVLKNFPTREQVQALLGARASDFGWTEWTHYWAASWRVAPRG</sequence>
<accession>A0ABT8DM92</accession>
<gene>
    <name evidence="2" type="ORF">QWJ38_04445</name>
</gene>
<dbReference type="Pfam" id="PF13649">
    <property type="entry name" value="Methyltransf_25"/>
    <property type="match status" value="1"/>
</dbReference>
<dbReference type="RefSeq" id="WP_290357828.1">
    <property type="nucleotide sequence ID" value="NZ_JAUHHC010000001.1"/>
</dbReference>
<comment type="caution">
    <text evidence="2">The sequence shown here is derived from an EMBL/GenBank/DDBJ whole genome shotgun (WGS) entry which is preliminary data.</text>
</comment>
<feature type="domain" description="Methyltransferase" evidence="1">
    <location>
        <begin position="54"/>
        <end position="147"/>
    </location>
</feature>
<dbReference type="CDD" id="cd02440">
    <property type="entry name" value="AdoMet_MTases"/>
    <property type="match status" value="1"/>
</dbReference>
<dbReference type="InterPro" id="IPR041698">
    <property type="entry name" value="Methyltransf_25"/>
</dbReference>